<dbReference type="InterPro" id="IPR036236">
    <property type="entry name" value="Znf_C2H2_sf"/>
</dbReference>
<dbReference type="GO" id="GO:0005634">
    <property type="term" value="C:nucleus"/>
    <property type="evidence" value="ECO:0007669"/>
    <property type="project" value="UniProtKB-SubCell"/>
</dbReference>
<sequence>MSSCVAFHTQVASIMEVLANAAVAEICKLMDDGYALLRMEMSQSQKENEQLRRKLENLELQVARGCGARRQAPREKGNFLPEESVFSSHMDLSQDSSMQSAVGRDVPADSVEVIPEPGLIKEETSEEEDFGSHSPKEGMVITAEQCLDLGADAGERRATLDEETSPGKSTEELADEHRSSHGAWEVSGLETVLKAEPEKESVKQRPLLTGTECRAEGVSSLACEFTVCQRAGHLKACYVHREIEAGHPADLFVTETDLKSPSESELQPAAVTEASVSEHRPCLKSPGWKSGSEVESLQIKEELHLHLWDRETVVHRRQHRDDRERMEVWKESCNISPPNPQMICKESLVVSKHAVSDRCIPVSSATSRSENQCKASSRERRFLCAFCGKGFSCPKKVEIHQRVHTGEKPFSCTQCRKRFAQSGNLKRHQRVHTGEKPFSCLQCDKRFSHLHQLKMHQRVHTGERPFICMQCGKRFGEKSYLKVHQQKNHMMVYSVK</sequence>
<dbReference type="PANTHER" id="PTHR24394">
    <property type="entry name" value="ZINC FINGER PROTEIN"/>
    <property type="match status" value="1"/>
</dbReference>
<keyword evidence="6" id="KW-0862">Zinc</keyword>
<dbReference type="FunFam" id="3.30.160.60:FF:001049">
    <property type="entry name" value="zinc finger protein 319"/>
    <property type="match status" value="1"/>
</dbReference>
<feature type="domain" description="C2H2-type" evidence="14">
    <location>
        <begin position="410"/>
        <end position="437"/>
    </location>
</feature>
<protein>
    <recommendedName>
        <fullName evidence="14">C2H2-type domain-containing protein</fullName>
    </recommendedName>
</protein>
<keyword evidence="3" id="KW-0479">Metal-binding</keyword>
<evidence type="ECO:0000256" key="10">
    <source>
        <dbReference type="ARBA" id="ARBA00023242"/>
    </source>
</evidence>
<reference evidence="15" key="2">
    <citation type="submission" date="2025-09" db="UniProtKB">
        <authorList>
            <consortium name="Ensembl"/>
        </authorList>
    </citation>
    <scope>IDENTIFICATION</scope>
</reference>
<keyword evidence="12" id="KW-0175">Coiled coil</keyword>
<feature type="region of interest" description="Disordered" evidence="13">
    <location>
        <begin position="116"/>
        <end position="136"/>
    </location>
</feature>
<dbReference type="FunFam" id="3.30.160.60:FF:002343">
    <property type="entry name" value="Zinc finger protein 33A"/>
    <property type="match status" value="1"/>
</dbReference>
<keyword evidence="5 11" id="KW-0863">Zinc-finger</keyword>
<dbReference type="PANTHER" id="PTHR24394:SF44">
    <property type="entry name" value="ZINC FINGER PROTEIN 271-LIKE"/>
    <property type="match status" value="1"/>
</dbReference>
<dbReference type="SUPFAM" id="SSF57667">
    <property type="entry name" value="beta-beta-alpha zinc fingers"/>
    <property type="match status" value="2"/>
</dbReference>
<name>A0A3B3T1U5_9TELE</name>
<dbReference type="SMART" id="SM00355">
    <property type="entry name" value="ZnF_C2H2"/>
    <property type="match status" value="4"/>
</dbReference>
<evidence type="ECO:0000256" key="7">
    <source>
        <dbReference type="ARBA" id="ARBA00023015"/>
    </source>
</evidence>
<feature type="compositionally biased region" description="Basic and acidic residues" evidence="13">
    <location>
        <begin position="169"/>
        <end position="179"/>
    </location>
</feature>
<dbReference type="InterPro" id="IPR013087">
    <property type="entry name" value="Znf_C2H2_type"/>
</dbReference>
<keyword evidence="16" id="KW-1185">Reference proteome</keyword>
<feature type="coiled-coil region" evidence="12">
    <location>
        <begin position="34"/>
        <end position="61"/>
    </location>
</feature>
<dbReference type="GeneTree" id="ENSGT01150000286953"/>
<keyword evidence="4" id="KW-0677">Repeat</keyword>
<keyword evidence="7" id="KW-0805">Transcription regulation</keyword>
<keyword evidence="8" id="KW-0238">DNA-binding</keyword>
<dbReference type="FunFam" id="3.30.160.60:FF:001954">
    <property type="entry name" value="Zinc finger protein 787"/>
    <property type="match status" value="1"/>
</dbReference>
<dbReference type="Gene3D" id="3.30.160.60">
    <property type="entry name" value="Classic Zinc Finger"/>
    <property type="match status" value="4"/>
</dbReference>
<organism evidence="15 16">
    <name type="scientific">Paramormyrops kingsleyae</name>
    <dbReference type="NCBI Taxonomy" id="1676925"/>
    <lineage>
        <taxon>Eukaryota</taxon>
        <taxon>Metazoa</taxon>
        <taxon>Chordata</taxon>
        <taxon>Craniata</taxon>
        <taxon>Vertebrata</taxon>
        <taxon>Euteleostomi</taxon>
        <taxon>Actinopterygii</taxon>
        <taxon>Neopterygii</taxon>
        <taxon>Teleostei</taxon>
        <taxon>Osteoglossocephala</taxon>
        <taxon>Osteoglossomorpha</taxon>
        <taxon>Osteoglossiformes</taxon>
        <taxon>Mormyridae</taxon>
        <taxon>Paramormyrops</taxon>
    </lineage>
</organism>
<keyword evidence="10" id="KW-0539">Nucleus</keyword>
<dbReference type="Pfam" id="PF00096">
    <property type="entry name" value="zf-C2H2"/>
    <property type="match status" value="3"/>
</dbReference>
<dbReference type="PROSITE" id="PS00028">
    <property type="entry name" value="ZINC_FINGER_C2H2_1"/>
    <property type="match status" value="4"/>
</dbReference>
<feature type="region of interest" description="Disordered" evidence="13">
    <location>
        <begin position="157"/>
        <end position="185"/>
    </location>
</feature>
<comment type="subcellular location">
    <subcellularLocation>
        <location evidence="1">Nucleus</location>
    </subcellularLocation>
</comment>
<evidence type="ECO:0000313" key="15">
    <source>
        <dbReference type="Ensembl" id="ENSPKIP00000036311.1"/>
    </source>
</evidence>
<evidence type="ECO:0000313" key="16">
    <source>
        <dbReference type="Proteomes" id="UP000261540"/>
    </source>
</evidence>
<comment type="similarity">
    <text evidence="2">Belongs to the krueppel C2H2-type zinc-finger protein family.</text>
</comment>
<evidence type="ECO:0000256" key="4">
    <source>
        <dbReference type="ARBA" id="ARBA00022737"/>
    </source>
</evidence>
<dbReference type="Ensembl" id="ENSPKIT00000017255.1">
    <property type="protein sequence ID" value="ENSPKIP00000036311.1"/>
    <property type="gene ID" value="ENSPKIG00000014927.1"/>
</dbReference>
<feature type="domain" description="C2H2-type" evidence="14">
    <location>
        <begin position="438"/>
        <end position="465"/>
    </location>
</feature>
<evidence type="ECO:0000256" key="13">
    <source>
        <dbReference type="SAM" id="MobiDB-lite"/>
    </source>
</evidence>
<evidence type="ECO:0000256" key="8">
    <source>
        <dbReference type="ARBA" id="ARBA00023125"/>
    </source>
</evidence>
<dbReference type="GO" id="GO:0003677">
    <property type="term" value="F:DNA binding"/>
    <property type="evidence" value="ECO:0007669"/>
    <property type="project" value="UniProtKB-KW"/>
</dbReference>
<dbReference type="AlphaFoldDB" id="A0A3B3T1U5"/>
<keyword evidence="9" id="KW-0804">Transcription</keyword>
<accession>A0A3B3T1U5</accession>
<evidence type="ECO:0000256" key="1">
    <source>
        <dbReference type="ARBA" id="ARBA00004123"/>
    </source>
</evidence>
<evidence type="ECO:0000256" key="9">
    <source>
        <dbReference type="ARBA" id="ARBA00023163"/>
    </source>
</evidence>
<evidence type="ECO:0000256" key="2">
    <source>
        <dbReference type="ARBA" id="ARBA00006991"/>
    </source>
</evidence>
<feature type="domain" description="C2H2-type" evidence="14">
    <location>
        <begin position="466"/>
        <end position="489"/>
    </location>
</feature>
<dbReference type="GO" id="GO:0008270">
    <property type="term" value="F:zinc ion binding"/>
    <property type="evidence" value="ECO:0007669"/>
    <property type="project" value="UniProtKB-KW"/>
</dbReference>
<evidence type="ECO:0000256" key="6">
    <source>
        <dbReference type="ARBA" id="ARBA00022833"/>
    </source>
</evidence>
<proteinExistence type="inferred from homology"/>
<dbReference type="Proteomes" id="UP000261540">
    <property type="component" value="Unplaced"/>
</dbReference>
<evidence type="ECO:0000256" key="11">
    <source>
        <dbReference type="PROSITE-ProRule" id="PRU00042"/>
    </source>
</evidence>
<feature type="domain" description="C2H2-type" evidence="14">
    <location>
        <begin position="382"/>
        <end position="409"/>
    </location>
</feature>
<dbReference type="GO" id="GO:0000981">
    <property type="term" value="F:DNA-binding transcription factor activity, RNA polymerase II-specific"/>
    <property type="evidence" value="ECO:0007669"/>
    <property type="project" value="TreeGrafter"/>
</dbReference>
<evidence type="ECO:0000259" key="14">
    <source>
        <dbReference type="PROSITE" id="PS50157"/>
    </source>
</evidence>
<evidence type="ECO:0000256" key="3">
    <source>
        <dbReference type="ARBA" id="ARBA00022723"/>
    </source>
</evidence>
<evidence type="ECO:0000256" key="12">
    <source>
        <dbReference type="SAM" id="Coils"/>
    </source>
</evidence>
<dbReference type="PROSITE" id="PS50157">
    <property type="entry name" value="ZINC_FINGER_C2H2_2"/>
    <property type="match status" value="4"/>
</dbReference>
<evidence type="ECO:0000256" key="5">
    <source>
        <dbReference type="ARBA" id="ARBA00022771"/>
    </source>
</evidence>
<dbReference type="FunFam" id="3.30.160.60:FF:000193">
    <property type="entry name" value="Zinc finger protein 300"/>
    <property type="match status" value="1"/>
</dbReference>
<reference evidence="15" key="1">
    <citation type="submission" date="2025-08" db="UniProtKB">
        <authorList>
            <consortium name="Ensembl"/>
        </authorList>
    </citation>
    <scope>IDENTIFICATION</scope>
</reference>